<dbReference type="Gene3D" id="1.10.287.950">
    <property type="entry name" value="Methyl-accepting chemotaxis protein"/>
    <property type="match status" value="1"/>
</dbReference>
<keyword evidence="5" id="KW-1133">Transmembrane helix</keyword>
<evidence type="ECO:0000259" key="7">
    <source>
        <dbReference type="PROSITE" id="PS50885"/>
    </source>
</evidence>
<dbReference type="GO" id="GO:0007165">
    <property type="term" value="P:signal transduction"/>
    <property type="evidence" value="ECO:0007669"/>
    <property type="project" value="UniProtKB-KW"/>
</dbReference>
<accession>C9QKR3</accession>
<dbReference type="SUPFAM" id="SSF58104">
    <property type="entry name" value="Methyl-accepting chemotaxis protein (MCP) signaling domain"/>
    <property type="match status" value="1"/>
</dbReference>
<dbReference type="PANTHER" id="PTHR32089">
    <property type="entry name" value="METHYL-ACCEPTING CHEMOTAXIS PROTEIN MCPB"/>
    <property type="match status" value="1"/>
</dbReference>
<comment type="similarity">
    <text evidence="3">Belongs to the methyl-accepting chemotaxis (MCP) protein family.</text>
</comment>
<sequence length="674" mass="73994">MGALKKGKLSLVQTISAVFIAITIMVILLAVTSIKGIDRIEREFSRLSDQALPLAMKNAYLTQTILEQAKQLSYSTQANTSQQLDRLIPKIERLQEKNIQSSNQVLQLSSQFGEAISSTELQLLSEQVASLNQLTRSVINTQRDILLLKQDIDSELEAFRYGLGSSGPEMSRISTFLVGDNPESADAANRFIANVSAMESGFTQLLMEDDPEQALREYKQLKNRLAGVELAYDDFKQWHPEVTEFSSLTAAYEMVNSGFEPNAIVERILQKLNIVQKQREQVDQVVLVADTTIERLNAISASAQVLMDKGKGVVTTTIERITKTLIVSGGMMVLLVLVVGVTLRVWINRSLTNILASVTSMTEHDLTTTAKLIGPRELRDVSQKLNSLATSTQDSISRVTSNCETLYQAAEVSHCAASESNNSLSLQNESLATMGHAVNQLDTSIRQIAQVTNESYQDSQYASQHSEKGVKAIEKNQIRLKALAESLNANEASMLQLDKRVNQISEMVDLISGIAENTNLLALNAAIEAARAGEQGRGFAVVADEVRKLASDTSAQTTNIRARMDQLVVAAQASKQAVEESRLEMTNALTSSEMVKETFAHIESSVGHIRSRVEQVSIATQEQQKATSNVTEAIGLVTKQGKQTQQQLESMVESSQQVASIAEQQQAMLHKYVI</sequence>
<keyword evidence="5" id="KW-0812">Transmembrane</keyword>
<reference evidence="8 11" key="1">
    <citation type="submission" date="2009-10" db="EMBL/GenBank/DDBJ databases">
        <authorList>
            <consortium name="Los Alamos National Laboratory (LANL)"/>
            <consortium name="National Microbial Pathogen Data Resource (NMPDR)"/>
            <person name="Munk A.C."/>
            <person name="Chertkov O."/>
            <person name="Tapia R."/>
            <person name="Green L."/>
            <person name="Rogers Y."/>
            <person name="Detter J.C."/>
            <person name="Bruce D."/>
            <person name="Brettin T.S."/>
            <person name="Colwell R.R."/>
            <person name="Huq A."/>
            <person name="Grim C.J."/>
            <person name="Hasan N.A."/>
            <person name="Bartels D."/>
            <person name="Vonstein V."/>
        </authorList>
    </citation>
    <scope>NUCLEOTIDE SEQUENCE [LARGE SCALE GENOMIC DNA]</scope>
    <source>
        <strain evidence="8 11">CIP 102891</strain>
    </source>
</reference>
<dbReference type="PROSITE" id="PS50111">
    <property type="entry name" value="CHEMOTAXIS_TRANSDUC_2"/>
    <property type="match status" value="1"/>
</dbReference>
<comment type="subcellular location">
    <subcellularLocation>
        <location evidence="1">Membrane</location>
    </subcellularLocation>
</comment>
<dbReference type="GO" id="GO:0004888">
    <property type="term" value="F:transmembrane signaling receptor activity"/>
    <property type="evidence" value="ECO:0007669"/>
    <property type="project" value="InterPro"/>
</dbReference>
<organism evidence="9 10">
    <name type="scientific">Vibrio orientalis CIP 102891 = ATCC 33934</name>
    <dbReference type="NCBI Taxonomy" id="675816"/>
    <lineage>
        <taxon>Bacteria</taxon>
        <taxon>Pseudomonadati</taxon>
        <taxon>Pseudomonadota</taxon>
        <taxon>Gammaproteobacteria</taxon>
        <taxon>Vibrionales</taxon>
        <taxon>Vibrionaceae</taxon>
        <taxon>Vibrio</taxon>
        <taxon>Vibrio oreintalis group</taxon>
    </lineage>
</organism>
<gene>
    <name evidence="8" type="ORF">VIA_003040</name>
    <name evidence="9" type="ORF">VIOR3934_21576</name>
</gene>
<evidence type="ECO:0000313" key="9">
    <source>
        <dbReference type="EMBL" id="EGU48968.1"/>
    </source>
</evidence>
<dbReference type="InterPro" id="IPR004089">
    <property type="entry name" value="MCPsignal_dom"/>
</dbReference>
<dbReference type="PRINTS" id="PR00260">
    <property type="entry name" value="CHEMTRNSDUCR"/>
</dbReference>
<dbReference type="AlphaFoldDB" id="C9QKR3"/>
<dbReference type="PATRIC" id="fig|675816.5.peg.2772"/>
<evidence type="ECO:0000259" key="6">
    <source>
        <dbReference type="PROSITE" id="PS50111"/>
    </source>
</evidence>
<protein>
    <submittedName>
        <fullName evidence="9">Methyl-accepting chemotaxis protein</fullName>
    </submittedName>
</protein>
<keyword evidence="5" id="KW-0472">Membrane</keyword>
<dbReference type="GO" id="GO:0006935">
    <property type="term" value="P:chemotaxis"/>
    <property type="evidence" value="ECO:0007669"/>
    <property type="project" value="InterPro"/>
</dbReference>
<dbReference type="Proteomes" id="UP000003515">
    <property type="component" value="Unassembled WGS sequence"/>
</dbReference>
<feature type="domain" description="Methyl-accepting transducer" evidence="6">
    <location>
        <begin position="402"/>
        <end position="638"/>
    </location>
</feature>
<evidence type="ECO:0000256" key="2">
    <source>
        <dbReference type="ARBA" id="ARBA00023224"/>
    </source>
</evidence>
<evidence type="ECO:0000313" key="8">
    <source>
        <dbReference type="EMBL" id="EEX92395.1"/>
    </source>
</evidence>
<dbReference type="PROSITE" id="PS50885">
    <property type="entry name" value="HAMP"/>
    <property type="match status" value="1"/>
</dbReference>
<feature type="transmembrane region" description="Helical" evidence="5">
    <location>
        <begin position="12"/>
        <end position="32"/>
    </location>
</feature>
<dbReference type="EMBL" id="AFWH01000035">
    <property type="protein sequence ID" value="EGU48968.1"/>
    <property type="molecule type" value="Genomic_DNA"/>
</dbReference>
<name>C9QKR3_VIBOR</name>
<feature type="transmembrane region" description="Helical" evidence="5">
    <location>
        <begin position="325"/>
        <end position="347"/>
    </location>
</feature>
<dbReference type="PANTHER" id="PTHR32089:SF120">
    <property type="entry name" value="METHYL-ACCEPTING CHEMOTAXIS PROTEIN TLPQ"/>
    <property type="match status" value="1"/>
</dbReference>
<proteinExistence type="inferred from homology"/>
<evidence type="ECO:0000256" key="5">
    <source>
        <dbReference type="SAM" id="Phobius"/>
    </source>
</evidence>
<keyword evidence="2 4" id="KW-0807">Transducer</keyword>
<dbReference type="InterPro" id="IPR003660">
    <property type="entry name" value="HAMP_dom"/>
</dbReference>
<dbReference type="InterPro" id="IPR004090">
    <property type="entry name" value="Chemotax_Me-accpt_rcpt"/>
</dbReference>
<feature type="domain" description="HAMP" evidence="7">
    <location>
        <begin position="345"/>
        <end position="397"/>
    </location>
</feature>
<reference evidence="9" key="2">
    <citation type="submission" date="2011-08" db="EMBL/GenBank/DDBJ databases">
        <authorList>
            <person name="Hoffman M."/>
            <person name="Strain E.A."/>
            <person name="Brown E."/>
            <person name="Allard M.W."/>
        </authorList>
    </citation>
    <scope>NUCLEOTIDE SEQUENCE</scope>
    <source>
        <strain evidence="9">CIP 102891</strain>
    </source>
</reference>
<dbReference type="Proteomes" id="UP000002817">
    <property type="component" value="Unassembled WGS sequence"/>
</dbReference>
<dbReference type="SMART" id="SM00283">
    <property type="entry name" value="MA"/>
    <property type="match status" value="1"/>
</dbReference>
<dbReference type="eggNOG" id="COG0840">
    <property type="taxonomic scope" value="Bacteria"/>
</dbReference>
<reference evidence="9 10" key="3">
    <citation type="journal article" date="2012" name="Int. J. Syst. Evol. Microbiol.">
        <title>Vibrio caribbeanicus sp. nov., isolated from the marine sponge Scleritoderma cyanea.</title>
        <authorList>
            <person name="Hoffmann M."/>
            <person name="Monday S.R."/>
            <person name="Allard M.W."/>
            <person name="Strain E.A."/>
            <person name="Whittaker P."/>
            <person name="Naum M."/>
            <person name="McCarthy P.J."/>
            <person name="Lopez J.V."/>
            <person name="Fischer M."/>
            <person name="Brown E.W."/>
        </authorList>
    </citation>
    <scope>NUCLEOTIDE SEQUENCE [LARGE SCALE GENOMIC DNA]</scope>
    <source>
        <strain evidence="9">CIP 102891</strain>
        <strain evidence="10">CIP 102891 / ATCC 33934</strain>
    </source>
</reference>
<keyword evidence="11" id="KW-1185">Reference proteome</keyword>
<dbReference type="EMBL" id="ACZV01000005">
    <property type="protein sequence ID" value="EEX92395.1"/>
    <property type="molecule type" value="Genomic_DNA"/>
</dbReference>
<dbReference type="GO" id="GO:0016020">
    <property type="term" value="C:membrane"/>
    <property type="evidence" value="ECO:0007669"/>
    <property type="project" value="UniProtKB-SubCell"/>
</dbReference>
<evidence type="ECO:0000256" key="4">
    <source>
        <dbReference type="PROSITE-ProRule" id="PRU00284"/>
    </source>
</evidence>
<dbReference type="RefSeq" id="WP_004414115.1">
    <property type="nucleotide sequence ID" value="NZ_ACZV01000005.1"/>
</dbReference>
<evidence type="ECO:0000256" key="3">
    <source>
        <dbReference type="ARBA" id="ARBA00029447"/>
    </source>
</evidence>
<evidence type="ECO:0000256" key="1">
    <source>
        <dbReference type="ARBA" id="ARBA00004370"/>
    </source>
</evidence>
<dbReference type="STRING" id="675816.VIA_003040"/>
<dbReference type="OrthoDB" id="9765776at2"/>
<evidence type="ECO:0000313" key="11">
    <source>
        <dbReference type="Proteomes" id="UP000003515"/>
    </source>
</evidence>
<dbReference type="Pfam" id="PF00015">
    <property type="entry name" value="MCPsignal"/>
    <property type="match status" value="1"/>
</dbReference>
<evidence type="ECO:0000313" key="10">
    <source>
        <dbReference type="Proteomes" id="UP000002817"/>
    </source>
</evidence>
<comment type="caution">
    <text evidence="9">The sequence shown here is derived from an EMBL/GenBank/DDBJ whole genome shotgun (WGS) entry which is preliminary data.</text>
</comment>